<feature type="transmembrane region" description="Helical" evidence="2">
    <location>
        <begin position="612"/>
        <end position="629"/>
    </location>
</feature>
<feature type="transmembrane region" description="Helical" evidence="2">
    <location>
        <begin position="686"/>
        <end position="702"/>
    </location>
</feature>
<sequence length="1113" mass="116883">MLSLMTEESAYPCPVCHTLTTLEHSCPGCGRAPDPNAAAVITLDHQILDLRAQVDAAKQAYDGLVAQLAELRRQRESYATLVRMSVAKEKSSSSLPTVQLDTPPAVTTVPVAAPRPEAAPRTVQNLLFVLGGLLLGIAALVFTFVAWNSYGVVGRAVILGAVTLTTLVVPPLVRLRGLKATAETFAALGMFLLLLDGYAAWFVNLGGVKETWDGSFYAGTVCAITAAIGYGYAKLFDLNGPRFIALTVAQPVLPLYFAESTAGADVWSLVFVSVAGLDALVLWRRLKPLFFAVLGWLFHGLALLVALMFAIDEWAFVGSLRSSAVLLAVALVFAAGAWVGGTSAHRLIAGATVPIAVVAGIVRPLAKQLHDWRLLVACSLVVVLVALLAWFGAQRFSSQFATGARWGAGIAFLAPAAVAAFWATAFGAVSVWDATPWWHADPESLQRPYIWELPVSLALLTAAGALASRGRVRKFVVVSGLVALALALPGWPMISVWAAPTADLLVATGLVVWALIVPGRLGLIVKGLAALFLATHALLAAQGTPMQSMIVMTVVVVLALATSSVAPRNMLRPGVTIDGRYELAGVCAGVADLLLPLLAFTTVAAFDGERVTSWRLLLLIVVALPLLGVGRQFRGYHVVACLVVALYPLWPALPDGESQAIYSAGAAVAMALVGTKCAWKWVRWTPLLPALITVLWTGKSWVSVLFDPFQQVTRIWQDNPPVAQVRLTDAVALTVLLVPLALTRSVRLTAFAALVPGLLWLAVLEVQWPVIPAVTLLGGLAMLAVACLRSRAADSDRGGIDPVLAIVGALLVLPGLAGTLAQEWSTIAGLAAVSVTMASIAIGSKAGEIRLAAWLAGAVAKVLLAVAIGQAADFDPELTAYLVLAVALLLLVVAFTPLVREWGKPVEAAAHATALVALALCLQEPRPAAGVLALWGVAIALTALKRNLVPRAAVAAGLEAVAWIVLLRAADVGTLEAYTIPIALLAVAAGTLAARKRRELSSWTAYGPALAAALLPSLAAVLIDPTPLRRLLLGTGALVVVVVGAVWRKQAPVVLGGLTLLAVAAHELVLIWQLVPAWAPLGVGGLLLVGLAITYERRLRDLGRLRDTVSRMS</sequence>
<feature type="transmembrane region" description="Helical" evidence="2">
    <location>
        <begin position="951"/>
        <end position="969"/>
    </location>
</feature>
<evidence type="ECO:0000313" key="4">
    <source>
        <dbReference type="Proteomes" id="UP000612899"/>
    </source>
</evidence>
<feature type="transmembrane region" description="Helical" evidence="2">
    <location>
        <begin position="1054"/>
        <end position="1072"/>
    </location>
</feature>
<feature type="transmembrane region" description="Helical" evidence="2">
    <location>
        <begin position="497"/>
        <end position="516"/>
    </location>
</feature>
<keyword evidence="2" id="KW-0472">Membrane</keyword>
<feature type="transmembrane region" description="Helical" evidence="2">
    <location>
        <begin position="323"/>
        <end position="340"/>
    </location>
</feature>
<proteinExistence type="predicted"/>
<feature type="transmembrane region" description="Helical" evidence="2">
    <location>
        <begin position="405"/>
        <end position="429"/>
    </location>
</feature>
<feature type="transmembrane region" description="Helical" evidence="2">
    <location>
        <begin position="827"/>
        <end position="844"/>
    </location>
</feature>
<feature type="transmembrane region" description="Helical" evidence="2">
    <location>
        <begin position="185"/>
        <end position="203"/>
    </location>
</feature>
<evidence type="ECO:0000256" key="2">
    <source>
        <dbReference type="SAM" id="Phobius"/>
    </source>
</evidence>
<comment type="caution">
    <text evidence="3">The sequence shown here is derived from an EMBL/GenBank/DDBJ whole genome shotgun (WGS) entry which is preliminary data.</text>
</comment>
<feature type="transmembrane region" description="Helical" evidence="2">
    <location>
        <begin position="475"/>
        <end position="491"/>
    </location>
</feature>
<feature type="transmembrane region" description="Helical" evidence="2">
    <location>
        <begin position="800"/>
        <end position="821"/>
    </location>
</feature>
<dbReference type="NCBIfam" id="NF047321">
    <property type="entry name" value="SCO7613_CTERM"/>
    <property type="match status" value="1"/>
</dbReference>
<gene>
    <name evidence="3" type="ORF">Rhe02_75910</name>
</gene>
<feature type="transmembrane region" description="Helical" evidence="2">
    <location>
        <begin position="770"/>
        <end position="788"/>
    </location>
</feature>
<feature type="transmembrane region" description="Helical" evidence="2">
    <location>
        <begin position="975"/>
        <end position="993"/>
    </location>
</feature>
<feature type="transmembrane region" description="Helical" evidence="2">
    <location>
        <begin position="878"/>
        <end position="899"/>
    </location>
</feature>
<evidence type="ECO:0000313" key="3">
    <source>
        <dbReference type="EMBL" id="GIH09524.1"/>
    </source>
</evidence>
<protein>
    <recommendedName>
        <fullName evidence="5">DUF2157 domain-containing protein</fullName>
    </recommendedName>
</protein>
<dbReference type="EMBL" id="BONY01000070">
    <property type="protein sequence ID" value="GIH09524.1"/>
    <property type="molecule type" value="Genomic_DNA"/>
</dbReference>
<feature type="transmembrane region" description="Helical" evidence="2">
    <location>
        <begin position="549"/>
        <end position="571"/>
    </location>
</feature>
<accession>A0A8J3QER6</accession>
<feature type="transmembrane region" description="Helical" evidence="2">
    <location>
        <begin position="290"/>
        <end position="311"/>
    </location>
</feature>
<feature type="transmembrane region" description="Helical" evidence="2">
    <location>
        <begin position="347"/>
        <end position="366"/>
    </location>
</feature>
<keyword evidence="1" id="KW-0175">Coiled coil</keyword>
<feature type="transmembrane region" description="Helical" evidence="2">
    <location>
        <begin position="583"/>
        <end position="606"/>
    </location>
</feature>
<keyword evidence="2" id="KW-0812">Transmembrane</keyword>
<feature type="transmembrane region" description="Helical" evidence="2">
    <location>
        <begin position="1078"/>
        <end position="1095"/>
    </location>
</feature>
<dbReference type="AlphaFoldDB" id="A0A8J3QER6"/>
<feature type="transmembrane region" description="Helical" evidence="2">
    <location>
        <begin position="125"/>
        <end position="147"/>
    </location>
</feature>
<reference evidence="3" key="1">
    <citation type="submission" date="2021-01" db="EMBL/GenBank/DDBJ databases">
        <title>Whole genome shotgun sequence of Rhizocola hellebori NBRC 109834.</title>
        <authorList>
            <person name="Komaki H."/>
            <person name="Tamura T."/>
        </authorList>
    </citation>
    <scope>NUCLEOTIDE SEQUENCE</scope>
    <source>
        <strain evidence="3">NBRC 109834</strain>
    </source>
</reference>
<evidence type="ECO:0000256" key="1">
    <source>
        <dbReference type="SAM" id="Coils"/>
    </source>
</evidence>
<feature type="transmembrane region" description="Helical" evidence="2">
    <location>
        <begin position="1029"/>
        <end position="1047"/>
    </location>
</feature>
<feature type="transmembrane region" description="Helical" evidence="2">
    <location>
        <begin position="1005"/>
        <end position="1023"/>
    </location>
</feature>
<dbReference type="InterPro" id="IPR058062">
    <property type="entry name" value="SCO7613_C"/>
</dbReference>
<feature type="coiled-coil region" evidence="1">
    <location>
        <begin position="47"/>
        <end position="74"/>
    </location>
</feature>
<keyword evidence="2" id="KW-1133">Transmembrane helix</keyword>
<evidence type="ECO:0008006" key="5">
    <source>
        <dbReference type="Google" id="ProtNLM"/>
    </source>
</evidence>
<feature type="transmembrane region" description="Helical" evidence="2">
    <location>
        <begin position="449"/>
        <end position="468"/>
    </location>
</feature>
<keyword evidence="4" id="KW-1185">Reference proteome</keyword>
<feature type="transmembrane region" description="Helical" evidence="2">
    <location>
        <begin position="372"/>
        <end position="393"/>
    </location>
</feature>
<feature type="transmembrane region" description="Helical" evidence="2">
    <location>
        <begin position="523"/>
        <end position="543"/>
    </location>
</feature>
<organism evidence="3 4">
    <name type="scientific">Rhizocola hellebori</name>
    <dbReference type="NCBI Taxonomy" id="1392758"/>
    <lineage>
        <taxon>Bacteria</taxon>
        <taxon>Bacillati</taxon>
        <taxon>Actinomycetota</taxon>
        <taxon>Actinomycetes</taxon>
        <taxon>Micromonosporales</taxon>
        <taxon>Micromonosporaceae</taxon>
        <taxon>Rhizocola</taxon>
    </lineage>
</organism>
<feature type="transmembrane region" description="Helical" evidence="2">
    <location>
        <begin position="851"/>
        <end position="872"/>
    </location>
</feature>
<dbReference type="Proteomes" id="UP000612899">
    <property type="component" value="Unassembled WGS sequence"/>
</dbReference>
<feature type="transmembrane region" description="Helical" evidence="2">
    <location>
        <begin position="636"/>
        <end position="653"/>
    </location>
</feature>
<feature type="transmembrane region" description="Helical" evidence="2">
    <location>
        <begin position="153"/>
        <end position="173"/>
    </location>
</feature>
<feature type="transmembrane region" description="Helical" evidence="2">
    <location>
        <begin position="748"/>
        <end position="764"/>
    </location>
</feature>
<name>A0A8J3QER6_9ACTN</name>
<feature type="transmembrane region" description="Helical" evidence="2">
    <location>
        <begin position="215"/>
        <end position="233"/>
    </location>
</feature>